<evidence type="ECO:0000313" key="3">
    <source>
        <dbReference type="Proteomes" id="UP001497516"/>
    </source>
</evidence>
<dbReference type="AlphaFoldDB" id="A0AAV2CAF6"/>
<accession>A0AAV2CAF6</accession>
<sequence>MASACVNNISVSPESFPPPGTYSSYGWLSPRISFSRKDDSSSKHHHQKQPPPPSKPAPAISPPPPPPMAAIPQPEQQQQDLLPDFEFRLDDPVAMLPADELFSEGKLVPMQVTSSKPWLSTATSAEFLAGIATTVEAKSGRWKEILGLRKFYQNNSSKAALFPSSSSSSNNN</sequence>
<evidence type="ECO:0000313" key="2">
    <source>
        <dbReference type="EMBL" id="CAL1353141.1"/>
    </source>
</evidence>
<dbReference type="Proteomes" id="UP001497516">
    <property type="component" value="Chromosome 1"/>
</dbReference>
<dbReference type="EMBL" id="OZ034813">
    <property type="protein sequence ID" value="CAL1353141.1"/>
    <property type="molecule type" value="Genomic_DNA"/>
</dbReference>
<dbReference type="PANTHER" id="PTHR31722">
    <property type="entry name" value="OS06G0675200 PROTEIN"/>
    <property type="match status" value="1"/>
</dbReference>
<gene>
    <name evidence="2" type="ORF">LTRI10_LOCUS1064</name>
</gene>
<feature type="compositionally biased region" description="Pro residues" evidence="1">
    <location>
        <begin position="49"/>
        <end position="69"/>
    </location>
</feature>
<feature type="compositionally biased region" description="Low complexity" evidence="1">
    <location>
        <begin position="70"/>
        <end position="79"/>
    </location>
</feature>
<feature type="region of interest" description="Disordered" evidence="1">
    <location>
        <begin position="33"/>
        <end position="81"/>
    </location>
</feature>
<keyword evidence="3" id="KW-1185">Reference proteome</keyword>
<organism evidence="2 3">
    <name type="scientific">Linum trigynum</name>
    <dbReference type="NCBI Taxonomy" id="586398"/>
    <lineage>
        <taxon>Eukaryota</taxon>
        <taxon>Viridiplantae</taxon>
        <taxon>Streptophyta</taxon>
        <taxon>Embryophyta</taxon>
        <taxon>Tracheophyta</taxon>
        <taxon>Spermatophyta</taxon>
        <taxon>Magnoliopsida</taxon>
        <taxon>eudicotyledons</taxon>
        <taxon>Gunneridae</taxon>
        <taxon>Pentapetalae</taxon>
        <taxon>rosids</taxon>
        <taxon>fabids</taxon>
        <taxon>Malpighiales</taxon>
        <taxon>Linaceae</taxon>
        <taxon>Linum</taxon>
    </lineage>
</organism>
<protein>
    <submittedName>
        <fullName evidence="2">Uncharacterized protein</fullName>
    </submittedName>
</protein>
<feature type="region of interest" description="Disordered" evidence="1">
    <location>
        <begin position="1"/>
        <end position="20"/>
    </location>
</feature>
<proteinExistence type="predicted"/>
<evidence type="ECO:0000256" key="1">
    <source>
        <dbReference type="SAM" id="MobiDB-lite"/>
    </source>
</evidence>
<dbReference type="PANTHER" id="PTHR31722:SF0">
    <property type="entry name" value="OS06G0675200 PROTEIN"/>
    <property type="match status" value="1"/>
</dbReference>
<reference evidence="2 3" key="1">
    <citation type="submission" date="2024-04" db="EMBL/GenBank/DDBJ databases">
        <authorList>
            <person name="Fracassetti M."/>
        </authorList>
    </citation>
    <scope>NUCLEOTIDE SEQUENCE [LARGE SCALE GENOMIC DNA]</scope>
</reference>
<feature type="compositionally biased region" description="Polar residues" evidence="1">
    <location>
        <begin position="1"/>
        <end position="13"/>
    </location>
</feature>
<name>A0AAV2CAF6_9ROSI</name>